<dbReference type="EMBL" id="ML769602">
    <property type="protein sequence ID" value="KAE9392178.1"/>
    <property type="molecule type" value="Genomic_DNA"/>
</dbReference>
<sequence length="76" mass="9149">FDKTRFSDMRRASFQAIPWPVLVSPSNITPSHVNCQSIRDFFIFVKDIKGFPEQRRLLRETRNRYHPDRWASRNVI</sequence>
<protein>
    <submittedName>
        <fullName evidence="1">Uncharacterized protein</fullName>
    </submittedName>
</protein>
<accession>A0A6A4H3B8</accession>
<dbReference type="AlphaFoldDB" id="A0A6A4H3B8"/>
<dbReference type="Proteomes" id="UP000799118">
    <property type="component" value="Unassembled WGS sequence"/>
</dbReference>
<feature type="non-terminal residue" evidence="1">
    <location>
        <position position="1"/>
    </location>
</feature>
<evidence type="ECO:0000313" key="1">
    <source>
        <dbReference type="EMBL" id="KAE9392178.1"/>
    </source>
</evidence>
<dbReference type="OrthoDB" id="3265210at2759"/>
<proteinExistence type="predicted"/>
<feature type="non-terminal residue" evidence="1">
    <location>
        <position position="76"/>
    </location>
</feature>
<evidence type="ECO:0000313" key="2">
    <source>
        <dbReference type="Proteomes" id="UP000799118"/>
    </source>
</evidence>
<reference evidence="1" key="1">
    <citation type="journal article" date="2019" name="Environ. Microbiol.">
        <title>Fungal ecological strategies reflected in gene transcription - a case study of two litter decomposers.</title>
        <authorList>
            <person name="Barbi F."/>
            <person name="Kohler A."/>
            <person name="Barry K."/>
            <person name="Baskaran P."/>
            <person name="Daum C."/>
            <person name="Fauchery L."/>
            <person name="Ihrmark K."/>
            <person name="Kuo A."/>
            <person name="LaButti K."/>
            <person name="Lipzen A."/>
            <person name="Morin E."/>
            <person name="Grigoriev I.V."/>
            <person name="Henrissat B."/>
            <person name="Lindahl B."/>
            <person name="Martin F."/>
        </authorList>
    </citation>
    <scope>NUCLEOTIDE SEQUENCE</scope>
    <source>
        <strain evidence="1">JB14</strain>
    </source>
</reference>
<gene>
    <name evidence="1" type="ORF">BT96DRAFT_792515</name>
</gene>
<organism evidence="1 2">
    <name type="scientific">Gymnopus androsaceus JB14</name>
    <dbReference type="NCBI Taxonomy" id="1447944"/>
    <lineage>
        <taxon>Eukaryota</taxon>
        <taxon>Fungi</taxon>
        <taxon>Dikarya</taxon>
        <taxon>Basidiomycota</taxon>
        <taxon>Agaricomycotina</taxon>
        <taxon>Agaricomycetes</taxon>
        <taxon>Agaricomycetidae</taxon>
        <taxon>Agaricales</taxon>
        <taxon>Marasmiineae</taxon>
        <taxon>Omphalotaceae</taxon>
        <taxon>Gymnopus</taxon>
    </lineage>
</organism>
<name>A0A6A4H3B8_9AGAR</name>
<keyword evidence="2" id="KW-1185">Reference proteome</keyword>